<dbReference type="Proteomes" id="UP000319094">
    <property type="component" value="Unassembled WGS sequence"/>
</dbReference>
<name>A0A542Y449_9MICO</name>
<comment type="caution">
    <text evidence="1">The sequence shown here is derived from an EMBL/GenBank/DDBJ whole genome shotgun (WGS) entry which is preliminary data.</text>
</comment>
<keyword evidence="2" id="KW-1185">Reference proteome</keyword>
<protein>
    <submittedName>
        <fullName evidence="1">Uncharacterized protein</fullName>
    </submittedName>
</protein>
<dbReference type="OrthoDB" id="5112178at2"/>
<proteinExistence type="predicted"/>
<evidence type="ECO:0000313" key="1">
    <source>
        <dbReference type="EMBL" id="TQL42855.1"/>
    </source>
</evidence>
<reference evidence="1 2" key="1">
    <citation type="submission" date="2019-06" db="EMBL/GenBank/DDBJ databases">
        <title>Sequencing the genomes of 1000 actinobacteria strains.</title>
        <authorList>
            <person name="Klenk H.-P."/>
        </authorList>
    </citation>
    <scope>NUCLEOTIDE SEQUENCE [LARGE SCALE GENOMIC DNA]</scope>
    <source>
        <strain evidence="1 2">DSM 8803</strain>
    </source>
</reference>
<dbReference type="EMBL" id="VFON01000001">
    <property type="protein sequence ID" value="TQL42855.1"/>
    <property type="molecule type" value="Genomic_DNA"/>
</dbReference>
<accession>A0A542Y449</accession>
<gene>
    <name evidence="1" type="ORF">FB468_0864</name>
</gene>
<organism evidence="1 2">
    <name type="scientific">Leucobacter komagatae</name>
    <dbReference type="NCBI Taxonomy" id="55969"/>
    <lineage>
        <taxon>Bacteria</taxon>
        <taxon>Bacillati</taxon>
        <taxon>Actinomycetota</taxon>
        <taxon>Actinomycetes</taxon>
        <taxon>Micrococcales</taxon>
        <taxon>Microbacteriaceae</taxon>
        <taxon>Leucobacter</taxon>
    </lineage>
</organism>
<evidence type="ECO:0000313" key="2">
    <source>
        <dbReference type="Proteomes" id="UP000319094"/>
    </source>
</evidence>
<sequence>MPTRYEAAIQLDIPLEMAKRHGIPSQISKVELEKIIADPPAWLLQSRANRTGKKPVWATLVCAICGAEETTRPKKWWPEFTVLACDRHDAGDLPQSAPGLERSFVYGVGTGFFGAVDA</sequence>
<dbReference type="RefSeq" id="WP_141886248.1">
    <property type="nucleotide sequence ID" value="NZ_BAAAUY010000021.1"/>
</dbReference>
<dbReference type="AlphaFoldDB" id="A0A542Y449"/>